<dbReference type="PANTHER" id="PTHR46796:SF13">
    <property type="entry name" value="HTH-TYPE TRANSCRIPTIONAL ACTIVATOR RHAS"/>
    <property type="match status" value="1"/>
</dbReference>
<comment type="caution">
    <text evidence="5">The sequence shown here is derived from an EMBL/GenBank/DDBJ whole genome shotgun (WGS) entry which is preliminary data.</text>
</comment>
<keyword evidence="1" id="KW-0805">Transcription regulation</keyword>
<dbReference type="InterPro" id="IPR046532">
    <property type="entry name" value="DUF6597"/>
</dbReference>
<dbReference type="RefSeq" id="WP_062646863.1">
    <property type="nucleotide sequence ID" value="NZ_LPUR01000001.1"/>
</dbReference>
<dbReference type="Pfam" id="PF20240">
    <property type="entry name" value="DUF6597"/>
    <property type="match status" value="1"/>
</dbReference>
<sequence length="267" mass="30789">MQISPPSQLAAYIKHYIFLENTEDITKNLRLFADGNTGLIISSDIRMYDGQNKSLPLSFFYGQPSKYKDLTTMGKFSLLAVVFQPYFFNMFFNVAAREIKNQIVSASDILKDQLLPFQESLDNKENPKSIITALNRYFINLISAKNNPDSWLVKVQQLMIQKKRILSLKDLEHFTGYSERHIERTFEESMGLSPKKYNSIIRLHHFLSLMKNRTGKNSMTGLSYEAGYSDQSHLIREFKNTVGLTPGQYLKTENKLAVNFIEIPFPC</sequence>
<dbReference type="SMART" id="SM00342">
    <property type="entry name" value="HTH_ARAC"/>
    <property type="match status" value="1"/>
</dbReference>
<dbReference type="InterPro" id="IPR050204">
    <property type="entry name" value="AraC_XylS_family_regulators"/>
</dbReference>
<dbReference type="OrthoDB" id="323290at2"/>
<feature type="domain" description="HTH araC/xylS-type" evidence="4">
    <location>
        <begin position="150"/>
        <end position="252"/>
    </location>
</feature>
<protein>
    <recommendedName>
        <fullName evidence="4">HTH araC/xylS-type domain-containing protein</fullName>
    </recommendedName>
</protein>
<dbReference type="InterPro" id="IPR009057">
    <property type="entry name" value="Homeodomain-like_sf"/>
</dbReference>
<evidence type="ECO:0000256" key="1">
    <source>
        <dbReference type="ARBA" id="ARBA00023015"/>
    </source>
</evidence>
<evidence type="ECO:0000259" key="4">
    <source>
        <dbReference type="PROSITE" id="PS01124"/>
    </source>
</evidence>
<evidence type="ECO:0000313" key="6">
    <source>
        <dbReference type="Proteomes" id="UP000070513"/>
    </source>
</evidence>
<dbReference type="EMBL" id="LPUR01000001">
    <property type="protein sequence ID" value="KXH84272.1"/>
    <property type="molecule type" value="Genomic_DNA"/>
</dbReference>
<organism evidence="5 6">
    <name type="scientific">Chryseobacterium kwangjuense</name>
    <dbReference type="NCBI Taxonomy" id="267125"/>
    <lineage>
        <taxon>Bacteria</taxon>
        <taxon>Pseudomonadati</taxon>
        <taxon>Bacteroidota</taxon>
        <taxon>Flavobacteriia</taxon>
        <taxon>Flavobacteriales</taxon>
        <taxon>Weeksellaceae</taxon>
        <taxon>Chryseobacterium group</taxon>
        <taxon>Chryseobacterium</taxon>
    </lineage>
</organism>
<dbReference type="PANTHER" id="PTHR46796">
    <property type="entry name" value="HTH-TYPE TRANSCRIPTIONAL ACTIVATOR RHAS-RELATED"/>
    <property type="match status" value="1"/>
</dbReference>
<gene>
    <name evidence="5" type="ORF">AU378_00475</name>
</gene>
<evidence type="ECO:0000256" key="3">
    <source>
        <dbReference type="ARBA" id="ARBA00023163"/>
    </source>
</evidence>
<reference evidence="5 6" key="2">
    <citation type="journal article" date="2016" name="Genome Announc.">
        <title>Draft Genome Sequence of a Biocontrol Rhizobacterium, Chryseobacterium kwangjuense Strain KJ1R5, Isolated from Pepper (Capsicum annuum).</title>
        <authorList>
            <person name="Jeong J.J."/>
            <person name="Park H."/>
            <person name="Park B.H."/>
            <person name="Mannaa M."/>
            <person name="Sang M.K."/>
            <person name="Choi I.G."/>
            <person name="Kim K.D."/>
        </authorList>
    </citation>
    <scope>NUCLEOTIDE SEQUENCE [LARGE SCALE GENOMIC DNA]</scope>
    <source>
        <strain evidence="5 6">KJ1R5</strain>
    </source>
</reference>
<dbReference type="Gene3D" id="1.10.10.60">
    <property type="entry name" value="Homeodomain-like"/>
    <property type="match status" value="1"/>
</dbReference>
<proteinExistence type="predicted"/>
<dbReference type="AlphaFoldDB" id="A0A135WHP0"/>
<dbReference type="GO" id="GO:0043565">
    <property type="term" value="F:sequence-specific DNA binding"/>
    <property type="evidence" value="ECO:0007669"/>
    <property type="project" value="InterPro"/>
</dbReference>
<keyword evidence="2" id="KW-0238">DNA-binding</keyword>
<dbReference type="InterPro" id="IPR018060">
    <property type="entry name" value="HTH_AraC"/>
</dbReference>
<keyword evidence="3" id="KW-0804">Transcription</keyword>
<dbReference type="PROSITE" id="PS01124">
    <property type="entry name" value="HTH_ARAC_FAMILY_2"/>
    <property type="match status" value="1"/>
</dbReference>
<accession>A0A135WHP0</accession>
<evidence type="ECO:0000256" key="2">
    <source>
        <dbReference type="ARBA" id="ARBA00023125"/>
    </source>
</evidence>
<evidence type="ECO:0000313" key="5">
    <source>
        <dbReference type="EMBL" id="KXH84272.1"/>
    </source>
</evidence>
<name>A0A135WHP0_9FLAO</name>
<dbReference type="Proteomes" id="UP000070513">
    <property type="component" value="Unassembled WGS sequence"/>
</dbReference>
<reference evidence="6" key="1">
    <citation type="submission" date="2015-12" db="EMBL/GenBank/DDBJ databases">
        <title>Genome sequence of a biocontrol rhizobacterium Chryseobacterium kwangjuense strain KJ1R5 isolated from pepper (Capsicum annuum L.).</title>
        <authorList>
            <person name="Jeong J.-J."/>
            <person name="Park H."/>
            <person name="Mannaa M."/>
            <person name="Sang M.K."/>
            <person name="Choi I.-G."/>
            <person name="Kim K.D."/>
        </authorList>
    </citation>
    <scope>NUCLEOTIDE SEQUENCE [LARGE SCALE GENOMIC DNA]</scope>
    <source>
        <strain evidence="6">KJ1R5</strain>
    </source>
</reference>
<dbReference type="Pfam" id="PF12833">
    <property type="entry name" value="HTH_18"/>
    <property type="match status" value="1"/>
</dbReference>
<dbReference type="SUPFAM" id="SSF46689">
    <property type="entry name" value="Homeodomain-like"/>
    <property type="match status" value="1"/>
</dbReference>
<dbReference type="GO" id="GO:0003700">
    <property type="term" value="F:DNA-binding transcription factor activity"/>
    <property type="evidence" value="ECO:0007669"/>
    <property type="project" value="InterPro"/>
</dbReference>